<evidence type="ECO:0000313" key="2">
    <source>
        <dbReference type="EMBL" id="GCC40239.1"/>
    </source>
</evidence>
<comment type="caution">
    <text evidence="2">The sequence shown here is derived from an EMBL/GenBank/DDBJ whole genome shotgun (WGS) entry which is preliminary data.</text>
</comment>
<protein>
    <submittedName>
        <fullName evidence="2">Uncharacterized protein</fullName>
    </submittedName>
</protein>
<reference evidence="2 3" key="1">
    <citation type="journal article" date="2018" name="Nat. Ecol. Evol.">
        <title>Shark genomes provide insights into elasmobranch evolution and the origin of vertebrates.</title>
        <authorList>
            <person name="Hara Y"/>
            <person name="Yamaguchi K"/>
            <person name="Onimaru K"/>
            <person name="Kadota M"/>
            <person name="Koyanagi M"/>
            <person name="Keeley SD"/>
            <person name="Tatsumi K"/>
            <person name="Tanaka K"/>
            <person name="Motone F"/>
            <person name="Kageyama Y"/>
            <person name="Nozu R"/>
            <person name="Adachi N"/>
            <person name="Nishimura O"/>
            <person name="Nakagawa R"/>
            <person name="Tanegashima C"/>
            <person name="Kiyatake I"/>
            <person name="Matsumoto R"/>
            <person name="Murakumo K"/>
            <person name="Nishida K"/>
            <person name="Terakita A"/>
            <person name="Kuratani S"/>
            <person name="Sato K"/>
            <person name="Hyodo S Kuraku.S."/>
        </authorList>
    </citation>
    <scope>NUCLEOTIDE SEQUENCE [LARGE SCALE GENOMIC DNA]</scope>
</reference>
<feature type="region of interest" description="Disordered" evidence="1">
    <location>
        <begin position="74"/>
        <end position="94"/>
    </location>
</feature>
<dbReference type="AlphaFoldDB" id="A0A401TC76"/>
<accession>A0A401TC76</accession>
<evidence type="ECO:0000256" key="1">
    <source>
        <dbReference type="SAM" id="MobiDB-lite"/>
    </source>
</evidence>
<evidence type="ECO:0000313" key="3">
    <source>
        <dbReference type="Proteomes" id="UP000287033"/>
    </source>
</evidence>
<organism evidence="2 3">
    <name type="scientific">Chiloscyllium punctatum</name>
    <name type="common">Brownbanded bambooshark</name>
    <name type="synonym">Hemiscyllium punctatum</name>
    <dbReference type="NCBI Taxonomy" id="137246"/>
    <lineage>
        <taxon>Eukaryota</taxon>
        <taxon>Metazoa</taxon>
        <taxon>Chordata</taxon>
        <taxon>Craniata</taxon>
        <taxon>Vertebrata</taxon>
        <taxon>Chondrichthyes</taxon>
        <taxon>Elasmobranchii</taxon>
        <taxon>Galeomorphii</taxon>
        <taxon>Galeoidea</taxon>
        <taxon>Orectolobiformes</taxon>
        <taxon>Hemiscylliidae</taxon>
        <taxon>Chiloscyllium</taxon>
    </lineage>
</organism>
<dbReference type="EMBL" id="BEZZ01038254">
    <property type="protein sequence ID" value="GCC40239.1"/>
    <property type="molecule type" value="Genomic_DNA"/>
</dbReference>
<sequence length="94" mass="10008">MPPSCCCPHRPEVSADWAVVDLLVGDPRECALSVLLLLASSSYPHSVAELVQTTSRGPQTCLEARRGQLTAQRVLEDSAGSLPNEGETYPNGSD</sequence>
<proteinExistence type="predicted"/>
<gene>
    <name evidence="2" type="ORF">chiPu_0024382</name>
</gene>
<keyword evidence="3" id="KW-1185">Reference proteome</keyword>
<dbReference type="Proteomes" id="UP000287033">
    <property type="component" value="Unassembled WGS sequence"/>
</dbReference>
<name>A0A401TC76_CHIPU</name>